<dbReference type="Proteomes" id="UP001248709">
    <property type="component" value="Unassembled WGS sequence"/>
</dbReference>
<dbReference type="InterPro" id="IPR035959">
    <property type="entry name" value="RutC-like_sf"/>
</dbReference>
<dbReference type="NCBIfam" id="TIGR01796">
    <property type="entry name" value="CM_mono_aroH"/>
    <property type="match status" value="1"/>
</dbReference>
<keyword evidence="2" id="KW-0028">Amino-acid biosynthesis</keyword>
<gene>
    <name evidence="3" type="ORF">J2Z22_002346</name>
</gene>
<dbReference type="PIRSF" id="PIRSF005965">
    <property type="entry name" value="Chor_mut_AroH"/>
    <property type="match status" value="1"/>
</dbReference>
<dbReference type="CDD" id="cd02185">
    <property type="entry name" value="AroH"/>
    <property type="match status" value="1"/>
</dbReference>
<evidence type="ECO:0000313" key="3">
    <source>
        <dbReference type="EMBL" id="MDT3426812.1"/>
    </source>
</evidence>
<dbReference type="EMBL" id="JAUSUY010000008">
    <property type="protein sequence ID" value="MDT3426812.1"/>
    <property type="molecule type" value="Genomic_DNA"/>
</dbReference>
<dbReference type="PROSITE" id="PS51167">
    <property type="entry name" value="CHORISMATE_MUT_1"/>
    <property type="match status" value="1"/>
</dbReference>
<dbReference type="Pfam" id="PF07736">
    <property type="entry name" value="CM_1"/>
    <property type="match status" value="1"/>
</dbReference>
<sequence>MVNRGIRGATTVTQNDEAEILRETVLLLREMVERNDIIAEDICSVWITMTTDLDATFPARAIREIEGWELVPLMCSTEIPVKGSLPKCIRLMVQVNTDKSQREIRHVYLNEAQKLRPDLSESK</sequence>
<dbReference type="GO" id="GO:0004106">
    <property type="term" value="F:chorismate mutase activity"/>
    <property type="evidence" value="ECO:0007669"/>
    <property type="project" value="UniProtKB-EC"/>
</dbReference>
<dbReference type="Gene3D" id="3.30.1330.40">
    <property type="entry name" value="RutC-like"/>
    <property type="match status" value="1"/>
</dbReference>
<evidence type="ECO:0000256" key="1">
    <source>
        <dbReference type="NCBIfam" id="TIGR01796"/>
    </source>
</evidence>
<accession>A0ABU3H9V2</accession>
<dbReference type="SUPFAM" id="SSF55298">
    <property type="entry name" value="YjgF-like"/>
    <property type="match status" value="1"/>
</dbReference>
<dbReference type="EC" id="5.4.99.5" evidence="1 2"/>
<comment type="catalytic activity">
    <reaction evidence="2">
        <text>chorismate = prephenate</text>
        <dbReference type="Rhea" id="RHEA:13897"/>
        <dbReference type="ChEBI" id="CHEBI:29748"/>
        <dbReference type="ChEBI" id="CHEBI:29934"/>
        <dbReference type="EC" id="5.4.99.5"/>
    </reaction>
</comment>
<dbReference type="PANTHER" id="PTHR21164">
    <property type="entry name" value="CHORISMATE MUTASE"/>
    <property type="match status" value="1"/>
</dbReference>
<dbReference type="RefSeq" id="WP_025698821.1">
    <property type="nucleotide sequence ID" value="NZ_JAUSUY010000008.1"/>
</dbReference>
<evidence type="ECO:0000256" key="2">
    <source>
        <dbReference type="PROSITE-ProRule" id="PRU00514"/>
    </source>
</evidence>
<reference evidence="3 4" key="1">
    <citation type="submission" date="2023-07" db="EMBL/GenBank/DDBJ databases">
        <title>Genomic Encyclopedia of Type Strains, Phase IV (KMG-IV): sequencing the most valuable type-strain genomes for metagenomic binning, comparative biology and taxonomic classification.</title>
        <authorList>
            <person name="Goeker M."/>
        </authorList>
    </citation>
    <scope>NUCLEOTIDE SEQUENCE [LARGE SCALE GENOMIC DNA]</scope>
    <source>
        <strain evidence="3 4">T98</strain>
    </source>
</reference>
<name>A0ABU3H9V2_9BACL</name>
<dbReference type="PANTHER" id="PTHR21164:SF0">
    <property type="entry name" value="CHORISMATE MUTASE AROH"/>
    <property type="match status" value="1"/>
</dbReference>
<organism evidence="3 4">
    <name type="scientific">Paenibacillus forsythiae</name>
    <dbReference type="NCBI Taxonomy" id="365616"/>
    <lineage>
        <taxon>Bacteria</taxon>
        <taxon>Bacillati</taxon>
        <taxon>Bacillota</taxon>
        <taxon>Bacilli</taxon>
        <taxon>Bacillales</taxon>
        <taxon>Paenibacillaceae</taxon>
        <taxon>Paenibacillus</taxon>
    </lineage>
</organism>
<comment type="caution">
    <text evidence="3">The sequence shown here is derived from an EMBL/GenBank/DDBJ whole genome shotgun (WGS) entry which is preliminary data.</text>
</comment>
<protein>
    <recommendedName>
        <fullName evidence="1 2">chorismate mutase</fullName>
        <ecNumber evidence="1 2">5.4.99.5</ecNumber>
    </recommendedName>
</protein>
<keyword evidence="4" id="KW-1185">Reference proteome</keyword>
<proteinExistence type="predicted"/>
<dbReference type="InterPro" id="IPR008243">
    <property type="entry name" value="Chorismate_mutase_AroH"/>
</dbReference>
<evidence type="ECO:0000313" key="4">
    <source>
        <dbReference type="Proteomes" id="UP001248709"/>
    </source>
</evidence>
<keyword evidence="2" id="KW-0057">Aromatic amino acid biosynthesis</keyword>
<keyword evidence="2 3" id="KW-0413">Isomerase</keyword>